<dbReference type="OrthoDB" id="4177129at2"/>
<dbReference type="InterPro" id="IPR003675">
    <property type="entry name" value="Rce1/LyrA-like_dom"/>
</dbReference>
<keyword evidence="1" id="KW-0812">Transmembrane</keyword>
<feature type="transmembrane region" description="Helical" evidence="1">
    <location>
        <begin position="186"/>
        <end position="203"/>
    </location>
</feature>
<dbReference type="Pfam" id="PF02517">
    <property type="entry name" value="Rce1-like"/>
    <property type="match status" value="1"/>
</dbReference>
<sequence>MTLQKTRDQAGLLGKTVLQILGGVLVFVLGTGLVFGLLTVLHLADAVLHDPFTRAWADLLLGLVLAGLFVLYAHKLGGASAGSFSFAFRRKDAAFALLAGALTLGLAAAYMLILDRTGAHPLTIALPPLGLLLIGFVGEFGVIHEEVLNRGYILPLLRSRYGTATALLVSALLFSLTHAIFKKVDFLLVSHFLVGIALGYLYLKSGSLLLATVVHAFHNFAADLFLQGNQEGVSLGIGFFQFSLRLGALERFAFDVLLMLATLTLTYWVYGRGSRLWEISPRLKRLWGAR</sequence>
<dbReference type="RefSeq" id="WP_013159221.1">
    <property type="nucleotide sequence ID" value="NC_014212.1"/>
</dbReference>
<dbReference type="PANTHER" id="PTHR39430">
    <property type="entry name" value="MEMBRANE-ASSOCIATED PROTEASE-RELATED"/>
    <property type="match status" value="1"/>
</dbReference>
<dbReference type="Proteomes" id="UP000001916">
    <property type="component" value="Chromosome"/>
</dbReference>
<accession>D7BCV4</accession>
<feature type="transmembrane region" description="Helical" evidence="1">
    <location>
        <begin position="252"/>
        <end position="270"/>
    </location>
</feature>
<dbReference type="PANTHER" id="PTHR39430:SF1">
    <property type="entry name" value="PROTEASE"/>
    <property type="match status" value="1"/>
</dbReference>
<protein>
    <submittedName>
        <fullName evidence="3">Abortive infection protein</fullName>
    </submittedName>
</protein>
<reference evidence="3 4" key="1">
    <citation type="journal article" date="2010" name="Stand. Genomic Sci.">
        <title>Complete genome sequence of Meiothermus silvanus type strain (VI-R2).</title>
        <authorList>
            <person name="Sikorski J."/>
            <person name="Tindall B.J."/>
            <person name="Lowry S."/>
            <person name="Lucas S."/>
            <person name="Nolan M."/>
            <person name="Copeland A."/>
            <person name="Glavina Del Rio T."/>
            <person name="Tice H."/>
            <person name="Cheng J.F."/>
            <person name="Han C."/>
            <person name="Pitluck S."/>
            <person name="Liolios K."/>
            <person name="Ivanova N."/>
            <person name="Mavromatis K."/>
            <person name="Mikhailova N."/>
            <person name="Pati A."/>
            <person name="Goodwin L."/>
            <person name="Chen A."/>
            <person name="Palaniappan K."/>
            <person name="Land M."/>
            <person name="Hauser L."/>
            <person name="Chang Y.J."/>
            <person name="Jeffries C.D."/>
            <person name="Rohde M."/>
            <person name="Goker M."/>
            <person name="Woyke T."/>
            <person name="Bristow J."/>
            <person name="Eisen J.A."/>
            <person name="Markowitz V."/>
            <person name="Hugenholtz P."/>
            <person name="Kyrpides N.C."/>
            <person name="Klenk H.P."/>
            <person name="Lapidus A."/>
        </authorList>
    </citation>
    <scope>NUCLEOTIDE SEQUENCE [LARGE SCALE GENOMIC DNA]</scope>
    <source>
        <strain evidence="4">ATCC 700542 / DSM 9946 / VI-R2</strain>
    </source>
</reference>
<evidence type="ECO:0000313" key="4">
    <source>
        <dbReference type="Proteomes" id="UP000001916"/>
    </source>
</evidence>
<dbReference type="AlphaFoldDB" id="D7BCV4"/>
<proteinExistence type="predicted"/>
<feature type="domain" description="CAAX prenyl protease 2/Lysostaphin resistance protein A-like" evidence="2">
    <location>
        <begin position="131"/>
        <end position="220"/>
    </location>
</feature>
<name>D7BCV4_ALLS1</name>
<dbReference type="GO" id="GO:0004175">
    <property type="term" value="F:endopeptidase activity"/>
    <property type="evidence" value="ECO:0007669"/>
    <property type="project" value="UniProtKB-ARBA"/>
</dbReference>
<dbReference type="eggNOG" id="COG1266">
    <property type="taxonomic scope" value="Bacteria"/>
</dbReference>
<feature type="transmembrane region" description="Helical" evidence="1">
    <location>
        <begin position="55"/>
        <end position="73"/>
    </location>
</feature>
<dbReference type="EMBL" id="CP002042">
    <property type="protein sequence ID" value="ADH64687.1"/>
    <property type="molecule type" value="Genomic_DNA"/>
</dbReference>
<evidence type="ECO:0000313" key="3">
    <source>
        <dbReference type="EMBL" id="ADH64687.1"/>
    </source>
</evidence>
<organism evidence="3 4">
    <name type="scientific">Allomeiothermus silvanus (strain ATCC 700542 / DSM 9946 / NBRC 106475 / NCIMB 13440 / VI-R2)</name>
    <name type="common">Thermus silvanus</name>
    <dbReference type="NCBI Taxonomy" id="526227"/>
    <lineage>
        <taxon>Bacteria</taxon>
        <taxon>Thermotogati</taxon>
        <taxon>Deinococcota</taxon>
        <taxon>Deinococci</taxon>
        <taxon>Thermales</taxon>
        <taxon>Thermaceae</taxon>
        <taxon>Allomeiothermus</taxon>
    </lineage>
</organism>
<dbReference type="KEGG" id="msv:Mesil_2845"/>
<dbReference type="GO" id="GO:0080120">
    <property type="term" value="P:CAAX-box protein maturation"/>
    <property type="evidence" value="ECO:0007669"/>
    <property type="project" value="UniProtKB-ARBA"/>
</dbReference>
<evidence type="ECO:0000259" key="2">
    <source>
        <dbReference type="Pfam" id="PF02517"/>
    </source>
</evidence>
<feature type="transmembrane region" description="Helical" evidence="1">
    <location>
        <begin position="119"/>
        <end position="140"/>
    </location>
</feature>
<evidence type="ECO:0000256" key="1">
    <source>
        <dbReference type="SAM" id="Phobius"/>
    </source>
</evidence>
<keyword evidence="1" id="KW-0472">Membrane</keyword>
<feature type="transmembrane region" description="Helical" evidence="1">
    <location>
        <begin position="94"/>
        <end position="113"/>
    </location>
</feature>
<gene>
    <name evidence="3" type="ordered locus">Mesil_2845</name>
</gene>
<feature type="transmembrane region" description="Helical" evidence="1">
    <location>
        <begin position="20"/>
        <end position="43"/>
    </location>
</feature>
<keyword evidence="4" id="KW-1185">Reference proteome</keyword>
<dbReference type="HOGENOM" id="CLU_959103_0_0_0"/>
<keyword evidence="1" id="KW-1133">Transmembrane helix</keyword>